<organism evidence="2 3">
    <name type="scientific">Mya arenaria</name>
    <name type="common">Soft-shell clam</name>
    <dbReference type="NCBI Taxonomy" id="6604"/>
    <lineage>
        <taxon>Eukaryota</taxon>
        <taxon>Metazoa</taxon>
        <taxon>Spiralia</taxon>
        <taxon>Lophotrochozoa</taxon>
        <taxon>Mollusca</taxon>
        <taxon>Bivalvia</taxon>
        <taxon>Autobranchia</taxon>
        <taxon>Heteroconchia</taxon>
        <taxon>Euheterodonta</taxon>
        <taxon>Imparidentia</taxon>
        <taxon>Neoheterodontei</taxon>
        <taxon>Myida</taxon>
        <taxon>Myoidea</taxon>
        <taxon>Myidae</taxon>
        <taxon>Mya</taxon>
    </lineage>
</organism>
<feature type="compositionally biased region" description="Basic and acidic residues" evidence="1">
    <location>
        <begin position="23"/>
        <end position="34"/>
    </location>
</feature>
<dbReference type="EMBL" id="CP111016">
    <property type="protein sequence ID" value="WAR05595.1"/>
    <property type="molecule type" value="Genomic_DNA"/>
</dbReference>
<sequence length="63" mass="7405">MEGVTTTNQDTKDSQSVTHVSKMPRETAKTQPEKRLLYEHSMFSFEQKEYHKHIRKAKANPDK</sequence>
<name>A0ABY7E6V6_MYAAR</name>
<evidence type="ECO:0000256" key="1">
    <source>
        <dbReference type="SAM" id="MobiDB-lite"/>
    </source>
</evidence>
<feature type="compositionally biased region" description="Polar residues" evidence="1">
    <location>
        <begin position="1"/>
        <end position="19"/>
    </location>
</feature>
<protein>
    <submittedName>
        <fullName evidence="2">Uncharacterized protein</fullName>
    </submittedName>
</protein>
<reference evidence="2" key="1">
    <citation type="submission" date="2022-11" db="EMBL/GenBank/DDBJ databases">
        <title>Centuries of genome instability and evolution in soft-shell clam transmissible cancer (bioRxiv).</title>
        <authorList>
            <person name="Hart S.F.M."/>
            <person name="Yonemitsu M.A."/>
            <person name="Giersch R.M."/>
            <person name="Beal B.F."/>
            <person name="Arriagada G."/>
            <person name="Davis B.W."/>
            <person name="Ostrander E.A."/>
            <person name="Goff S.P."/>
            <person name="Metzger M.J."/>
        </authorList>
    </citation>
    <scope>NUCLEOTIDE SEQUENCE</scope>
    <source>
        <strain evidence="2">MELC-2E11</strain>
        <tissue evidence="2">Siphon/mantle</tissue>
    </source>
</reference>
<keyword evidence="3" id="KW-1185">Reference proteome</keyword>
<feature type="region of interest" description="Disordered" evidence="1">
    <location>
        <begin position="1"/>
        <end position="34"/>
    </location>
</feature>
<dbReference type="Proteomes" id="UP001164746">
    <property type="component" value="Chromosome 5"/>
</dbReference>
<evidence type="ECO:0000313" key="3">
    <source>
        <dbReference type="Proteomes" id="UP001164746"/>
    </source>
</evidence>
<accession>A0ABY7E6V6</accession>
<proteinExistence type="predicted"/>
<gene>
    <name evidence="2" type="ORF">MAR_020964</name>
</gene>
<evidence type="ECO:0000313" key="2">
    <source>
        <dbReference type="EMBL" id="WAR05595.1"/>
    </source>
</evidence>